<evidence type="ECO:0000256" key="1">
    <source>
        <dbReference type="SAM" id="Phobius"/>
    </source>
</evidence>
<evidence type="ECO:0000313" key="2">
    <source>
        <dbReference type="EMBL" id="USD22169.1"/>
    </source>
</evidence>
<keyword evidence="3" id="KW-1185">Reference proteome</keyword>
<name>A0ABY4VD72_9GAMM</name>
<gene>
    <name evidence="2" type="ORF">MJO52_03260</name>
</gene>
<feature type="transmembrane region" description="Helical" evidence="1">
    <location>
        <begin position="106"/>
        <end position="126"/>
    </location>
</feature>
<evidence type="ECO:0008006" key="4">
    <source>
        <dbReference type="Google" id="ProtNLM"/>
    </source>
</evidence>
<dbReference type="RefSeq" id="WP_252084531.1">
    <property type="nucleotide sequence ID" value="NZ_CP092418.1"/>
</dbReference>
<dbReference type="Proteomes" id="UP001055658">
    <property type="component" value="Chromosome"/>
</dbReference>
<accession>A0ABY4VD72</accession>
<dbReference type="EMBL" id="CP092418">
    <property type="protein sequence ID" value="USD22169.1"/>
    <property type="molecule type" value="Genomic_DNA"/>
</dbReference>
<sequence length="169" mass="19520">MELEYIGSIASIIALILVIFGGAWNAYKKYSAYRARLKKNAIHTRDGLVSMLKNAETPTERSYAGNSIQHLLDILRHKVLIVYAELAITLLTGIIFLQIFLHLQMFYYVVVSITFTSLMCLVNFWYMSTIKVILDSSEWDFAYTWAFHFDQGKIRKENHNNKKQPSSTV</sequence>
<keyword evidence="1" id="KW-1133">Transmembrane helix</keyword>
<feature type="transmembrane region" description="Helical" evidence="1">
    <location>
        <begin position="80"/>
        <end position="100"/>
    </location>
</feature>
<keyword evidence="1" id="KW-0812">Transmembrane</keyword>
<feature type="transmembrane region" description="Helical" evidence="1">
    <location>
        <begin position="6"/>
        <end position="27"/>
    </location>
</feature>
<organism evidence="2 3">
    <name type="scientific">Microbulbifer variabilis</name>
    <dbReference type="NCBI Taxonomy" id="266805"/>
    <lineage>
        <taxon>Bacteria</taxon>
        <taxon>Pseudomonadati</taxon>
        <taxon>Pseudomonadota</taxon>
        <taxon>Gammaproteobacteria</taxon>
        <taxon>Cellvibrionales</taxon>
        <taxon>Microbulbiferaceae</taxon>
        <taxon>Microbulbifer</taxon>
    </lineage>
</organism>
<proteinExistence type="predicted"/>
<reference evidence="2" key="1">
    <citation type="submission" date="2022-02" db="EMBL/GenBank/DDBJ databases">
        <title>Coral-associated bacteria.</title>
        <authorList>
            <person name="Tang K."/>
            <person name="Wang X."/>
        </authorList>
    </citation>
    <scope>NUCLEOTIDE SEQUENCE</scope>
    <source>
        <strain evidence="2">SCSIO 43006</strain>
    </source>
</reference>
<protein>
    <recommendedName>
        <fullName evidence="4">DUF2721 domain-containing protein</fullName>
    </recommendedName>
</protein>
<evidence type="ECO:0000313" key="3">
    <source>
        <dbReference type="Proteomes" id="UP001055658"/>
    </source>
</evidence>
<keyword evidence="1" id="KW-0472">Membrane</keyword>